<proteinExistence type="predicted"/>
<reference evidence="1 2" key="1">
    <citation type="submission" date="2018-06" db="EMBL/GenBank/DDBJ databases">
        <title>Genomic Encyclopedia of Archaeal and Bacterial Type Strains, Phase II (KMG-II): from individual species to whole genera.</title>
        <authorList>
            <person name="Goeker M."/>
        </authorList>
    </citation>
    <scope>NUCLEOTIDE SEQUENCE [LARGE SCALE GENOMIC DNA]</scope>
    <source>
        <strain evidence="1 2">T4</strain>
    </source>
</reference>
<name>A0A326RKY6_9BACT</name>
<dbReference type="PROSITE" id="PS51257">
    <property type="entry name" value="PROKAR_LIPOPROTEIN"/>
    <property type="match status" value="1"/>
</dbReference>
<dbReference type="EMBL" id="QKTX01000023">
    <property type="protein sequence ID" value="PZV76760.1"/>
    <property type="molecule type" value="Genomic_DNA"/>
</dbReference>
<keyword evidence="2" id="KW-1185">Reference proteome</keyword>
<dbReference type="Proteomes" id="UP000248917">
    <property type="component" value="Unassembled WGS sequence"/>
</dbReference>
<dbReference type="AlphaFoldDB" id="A0A326RKY6"/>
<dbReference type="OrthoDB" id="1436925at2"/>
<evidence type="ECO:0000313" key="1">
    <source>
        <dbReference type="EMBL" id="PZV76760.1"/>
    </source>
</evidence>
<protein>
    <recommendedName>
        <fullName evidence="3">Viral A-type inclusion protein</fullName>
    </recommendedName>
</protein>
<accession>A0A326RKY6</accession>
<organism evidence="1 2">
    <name type="scientific">Algoriphagus aquaeductus</name>
    <dbReference type="NCBI Taxonomy" id="475299"/>
    <lineage>
        <taxon>Bacteria</taxon>
        <taxon>Pseudomonadati</taxon>
        <taxon>Bacteroidota</taxon>
        <taxon>Cytophagia</taxon>
        <taxon>Cytophagales</taxon>
        <taxon>Cyclobacteriaceae</taxon>
        <taxon>Algoriphagus</taxon>
    </lineage>
</organism>
<evidence type="ECO:0000313" key="2">
    <source>
        <dbReference type="Proteomes" id="UP000248917"/>
    </source>
</evidence>
<evidence type="ECO:0008006" key="3">
    <source>
        <dbReference type="Google" id="ProtNLM"/>
    </source>
</evidence>
<dbReference type="RefSeq" id="WP_111394951.1">
    <property type="nucleotide sequence ID" value="NZ_JBJINY010000088.1"/>
</dbReference>
<gene>
    <name evidence="1" type="ORF">CLV31_12342</name>
</gene>
<sequence>MKFIPFYLVFGLFVFLQSCGNKQVEENKLLREKVISIHDEVMPKMGQLKSFEKAALQKASEMNGLDDPDLEKIDSLKNLAVQLNKAYEGMFIWMRQYKNEDGDQTPEEVKVYLEEQMILVTQVNEEIKEALANANRLLGS</sequence>
<comment type="caution">
    <text evidence="1">The sequence shown here is derived from an EMBL/GenBank/DDBJ whole genome shotgun (WGS) entry which is preliminary data.</text>
</comment>